<dbReference type="Pfam" id="PF09979">
    <property type="entry name" value="DUF2213"/>
    <property type="match status" value="1"/>
</dbReference>
<comment type="caution">
    <text evidence="2">The sequence shown here is derived from an EMBL/GenBank/DDBJ whole genome shotgun (WGS) entry which is preliminary data.</text>
</comment>
<feature type="region of interest" description="Disordered" evidence="1">
    <location>
        <begin position="238"/>
        <end position="257"/>
    </location>
</feature>
<proteinExistence type="predicted"/>
<evidence type="ECO:0000313" key="3">
    <source>
        <dbReference type="Proteomes" id="UP000005835"/>
    </source>
</evidence>
<gene>
    <name evidence="2" type="ORF">HMPREF9465_00944</name>
</gene>
<reference evidence="2 3" key="1">
    <citation type="submission" date="2012-05" db="EMBL/GenBank/DDBJ databases">
        <title>The Genome Sequence of Sutterella wadsworthensis 2_1_59BFAA.</title>
        <authorList>
            <consortium name="The Broad Institute Genome Sequencing Platform"/>
            <person name="Earl A."/>
            <person name="Ward D."/>
            <person name="Feldgarden M."/>
            <person name="Gevers D."/>
            <person name="Daigneault M."/>
            <person name="Strauss J."/>
            <person name="Allen-Vercoe E."/>
            <person name="Walker B."/>
            <person name="Young S.K."/>
            <person name="Zeng Q."/>
            <person name="Gargeya S."/>
            <person name="Fitzgerald M."/>
            <person name="Haas B."/>
            <person name="Abouelleil A."/>
            <person name="Alvarado L."/>
            <person name="Arachchi H.M."/>
            <person name="Berlin A.M."/>
            <person name="Chapman S.B."/>
            <person name="Goldberg J."/>
            <person name="Griggs A."/>
            <person name="Gujja S."/>
            <person name="Hansen M."/>
            <person name="Howarth C."/>
            <person name="Imamovic A."/>
            <person name="Larimer J."/>
            <person name="McCowen C."/>
            <person name="Montmayeur A."/>
            <person name="Murphy C."/>
            <person name="Neiman D."/>
            <person name="Pearson M."/>
            <person name="Priest M."/>
            <person name="Roberts A."/>
            <person name="Saif S."/>
            <person name="Shea T."/>
            <person name="Sisk P."/>
            <person name="Sykes S."/>
            <person name="Wortman J."/>
            <person name="Nusbaum C."/>
            <person name="Birren B."/>
        </authorList>
    </citation>
    <scope>NUCLEOTIDE SEQUENCE [LARGE SCALE GENOMIC DNA]</scope>
    <source>
        <strain evidence="2 3">2_1_59BFAA</strain>
    </source>
</reference>
<organism evidence="2 3">
    <name type="scientific">Sutterella wadsworthensis 2_1_59BFAA</name>
    <dbReference type="NCBI Taxonomy" id="742823"/>
    <lineage>
        <taxon>Bacteria</taxon>
        <taxon>Pseudomonadati</taxon>
        <taxon>Pseudomonadota</taxon>
        <taxon>Betaproteobacteria</taxon>
        <taxon>Burkholderiales</taxon>
        <taxon>Sutterellaceae</taxon>
        <taxon>Sutterella</taxon>
    </lineage>
</organism>
<sequence length="478" mass="52918">MNNDRYLLALDAESVRRYDKNGNLHVTVSHLTKAQVRPYYGHEVPDWERLRLDPQKIYRGYCPPEELSKPETIESTNGIPIQLNHHPDYADAPQIKTRVGSTGTDGAFRAPYLDNSLHFTVEDAIKRIVDGSMRELSLSYRYTPDFIPGKTPDGEDYDFVMRDITANHVALVEQGRAGRDVLVQDSHLREAQPMDVTEKNAAPVAAADGDPAVEKKEVALADAIAAAADGIKDLHEQDEEGNVVDKPAEEAQAADEDKDAAIKRIIAEMVSKGMKPEDAEGFADALKGLAYAEAEAEDEDINIGEEAEKPAEDEDECAQLIQDGLKACGYDEEPEEFQKAFAEGVRYGERKEKTEPEKLDREHESEGEERALGQDAALKRVERRIARRFTAMDECAQTLGRVRFNAYDSAESVYLAALEQEGVSIKGVRPEAARTAYLAFMAGKKVSAKRSLAQDAQLKTGKADSILSTKLSQIKKGY</sequence>
<keyword evidence="3" id="KW-1185">Reference proteome</keyword>
<dbReference type="EMBL" id="ADMG01000024">
    <property type="protein sequence ID" value="EKB31466.1"/>
    <property type="molecule type" value="Genomic_DNA"/>
</dbReference>
<name>K1JMN5_9BURK</name>
<dbReference type="eggNOG" id="COG3566">
    <property type="taxonomic scope" value="Bacteria"/>
</dbReference>
<dbReference type="PATRIC" id="fig|742823.3.peg.936"/>
<evidence type="ECO:0000313" key="2">
    <source>
        <dbReference type="EMBL" id="EKB31466.1"/>
    </source>
</evidence>
<protein>
    <recommendedName>
        <fullName evidence="4">DUF2213 domain-containing protein</fullName>
    </recommendedName>
</protein>
<feature type="region of interest" description="Disordered" evidence="1">
    <location>
        <begin position="348"/>
        <end position="372"/>
    </location>
</feature>
<dbReference type="HOGENOM" id="CLU_544955_0_0_4"/>
<dbReference type="Proteomes" id="UP000005835">
    <property type="component" value="Unassembled WGS sequence"/>
</dbReference>
<dbReference type="InterPro" id="IPR016913">
    <property type="entry name" value="UCP029215"/>
</dbReference>
<evidence type="ECO:0008006" key="4">
    <source>
        <dbReference type="Google" id="ProtNLM"/>
    </source>
</evidence>
<accession>K1JMN5</accession>
<dbReference type="STRING" id="742823.HMPREF9465_00944"/>
<dbReference type="AlphaFoldDB" id="K1JMN5"/>
<evidence type="ECO:0000256" key="1">
    <source>
        <dbReference type="SAM" id="MobiDB-lite"/>
    </source>
</evidence>
<dbReference type="RefSeq" id="WP_005434642.1">
    <property type="nucleotide sequence ID" value="NZ_JH815515.1"/>
</dbReference>